<comment type="caution">
    <text evidence="2">The sequence shown here is derived from an EMBL/GenBank/DDBJ whole genome shotgun (WGS) entry which is preliminary data.</text>
</comment>
<dbReference type="SMART" id="SM00871">
    <property type="entry name" value="AraC_E_bind"/>
    <property type="match status" value="1"/>
</dbReference>
<dbReference type="Gene3D" id="3.20.80.10">
    <property type="entry name" value="Regulatory factor, effector binding domain"/>
    <property type="match status" value="1"/>
</dbReference>
<name>A0A369QLV5_9BACT</name>
<dbReference type="InterPro" id="IPR011256">
    <property type="entry name" value="Reg_factor_effector_dom_sf"/>
</dbReference>
<dbReference type="EMBL" id="QASA01000001">
    <property type="protein sequence ID" value="RDC65352.1"/>
    <property type="molecule type" value="Genomic_DNA"/>
</dbReference>
<evidence type="ECO:0000313" key="2">
    <source>
        <dbReference type="EMBL" id="RDC65352.1"/>
    </source>
</evidence>
<reference evidence="2 3" key="1">
    <citation type="submission" date="2018-04" db="EMBL/GenBank/DDBJ databases">
        <title>Adhaeribacter sp. HMF7616 genome sequencing and assembly.</title>
        <authorList>
            <person name="Kang H."/>
            <person name="Kang J."/>
            <person name="Cha I."/>
            <person name="Kim H."/>
            <person name="Joh K."/>
        </authorList>
    </citation>
    <scope>NUCLEOTIDE SEQUENCE [LARGE SCALE GENOMIC DNA]</scope>
    <source>
        <strain evidence="2 3">HMF7616</strain>
    </source>
</reference>
<protein>
    <recommendedName>
        <fullName evidence="1">AraC effector-binding domain-containing protein</fullName>
    </recommendedName>
</protein>
<dbReference type="SUPFAM" id="SSF55136">
    <property type="entry name" value="Probable bacterial effector-binding domain"/>
    <property type="match status" value="1"/>
</dbReference>
<keyword evidence="3" id="KW-1185">Reference proteome</keyword>
<dbReference type="RefSeq" id="WP_115374369.1">
    <property type="nucleotide sequence ID" value="NZ_QASA01000001.1"/>
</dbReference>
<dbReference type="OrthoDB" id="9801008at2"/>
<gene>
    <name evidence="2" type="ORF">AHMF7616_03982</name>
</gene>
<sequence length="154" mass="17128">MPLETIALDELYIIGISVRTSNANGQAQTDIGELWSRFFRQNVINQIADKISPDLYCVYTDYESDHTGPYNTVLGCKVPNLQDIPAGLTGITIPAANYQIYTSQGKLPDCVGETWQSIWQNAQNRRYAADFDVYGPEAQNPESAIVKTYLSVVT</sequence>
<proteinExistence type="predicted"/>
<dbReference type="Proteomes" id="UP000253919">
    <property type="component" value="Unassembled WGS sequence"/>
</dbReference>
<feature type="domain" description="AraC effector-binding" evidence="1">
    <location>
        <begin position="1"/>
        <end position="153"/>
    </location>
</feature>
<dbReference type="Pfam" id="PF14526">
    <property type="entry name" value="Cass2"/>
    <property type="match status" value="1"/>
</dbReference>
<dbReference type="InterPro" id="IPR010499">
    <property type="entry name" value="AraC_E-bd"/>
</dbReference>
<dbReference type="AlphaFoldDB" id="A0A369QLV5"/>
<dbReference type="InterPro" id="IPR029441">
    <property type="entry name" value="Cass2"/>
</dbReference>
<accession>A0A369QLV5</accession>
<evidence type="ECO:0000259" key="1">
    <source>
        <dbReference type="SMART" id="SM00871"/>
    </source>
</evidence>
<organism evidence="2 3">
    <name type="scientific">Adhaeribacter pallidiroseus</name>
    <dbReference type="NCBI Taxonomy" id="2072847"/>
    <lineage>
        <taxon>Bacteria</taxon>
        <taxon>Pseudomonadati</taxon>
        <taxon>Bacteroidota</taxon>
        <taxon>Cytophagia</taxon>
        <taxon>Cytophagales</taxon>
        <taxon>Hymenobacteraceae</taxon>
        <taxon>Adhaeribacter</taxon>
    </lineage>
</organism>
<evidence type="ECO:0000313" key="3">
    <source>
        <dbReference type="Proteomes" id="UP000253919"/>
    </source>
</evidence>
<dbReference type="InterPro" id="IPR053182">
    <property type="entry name" value="YobU-like_regulator"/>
</dbReference>
<dbReference type="PANTHER" id="PTHR36444">
    <property type="entry name" value="TRANSCRIPTIONAL REGULATOR PROTEIN YOBU-RELATED"/>
    <property type="match status" value="1"/>
</dbReference>
<dbReference type="PANTHER" id="PTHR36444:SF2">
    <property type="entry name" value="TRANSCRIPTIONAL REGULATOR PROTEIN YOBU-RELATED"/>
    <property type="match status" value="1"/>
</dbReference>